<name>A0A9P0P8P2_ACAOB</name>
<dbReference type="InterPro" id="IPR008906">
    <property type="entry name" value="HATC_C_dom"/>
</dbReference>
<gene>
    <name evidence="2" type="ORF">ACAOBT_LOCUS11295</name>
</gene>
<evidence type="ECO:0000313" key="2">
    <source>
        <dbReference type="EMBL" id="CAH1974795.1"/>
    </source>
</evidence>
<comment type="caution">
    <text evidence="2">The sequence shown here is derived from an EMBL/GenBank/DDBJ whole genome shotgun (WGS) entry which is preliminary data.</text>
</comment>
<evidence type="ECO:0000313" key="3">
    <source>
        <dbReference type="Proteomes" id="UP001152888"/>
    </source>
</evidence>
<dbReference type="SUPFAM" id="SSF53098">
    <property type="entry name" value="Ribonuclease H-like"/>
    <property type="match status" value="1"/>
</dbReference>
<dbReference type="GO" id="GO:0046983">
    <property type="term" value="F:protein dimerization activity"/>
    <property type="evidence" value="ECO:0007669"/>
    <property type="project" value="InterPro"/>
</dbReference>
<evidence type="ECO:0000259" key="1">
    <source>
        <dbReference type="Pfam" id="PF05699"/>
    </source>
</evidence>
<accession>A0A9P0P8P2</accession>
<feature type="domain" description="HAT C-terminal dimerisation" evidence="1">
    <location>
        <begin position="562"/>
        <end position="623"/>
    </location>
</feature>
<dbReference type="InterPro" id="IPR012337">
    <property type="entry name" value="RNaseH-like_sf"/>
</dbReference>
<reference evidence="2" key="1">
    <citation type="submission" date="2022-03" db="EMBL/GenBank/DDBJ databases">
        <authorList>
            <person name="Sayadi A."/>
        </authorList>
    </citation>
    <scope>NUCLEOTIDE SEQUENCE</scope>
</reference>
<dbReference type="AlphaFoldDB" id="A0A9P0P8P2"/>
<dbReference type="PANTHER" id="PTHR45913:SF19">
    <property type="entry name" value="LOW QUALITY PROTEIN: ZINC FINGER BED DOMAIN-CONTAINING PROTEIN 5-LIKE"/>
    <property type="match status" value="1"/>
</dbReference>
<keyword evidence="3" id="KW-1185">Reference proteome</keyword>
<dbReference type="Proteomes" id="UP001152888">
    <property type="component" value="Unassembled WGS sequence"/>
</dbReference>
<sequence length="642" mass="73062">MVATAAFLGFLILATVIALGLVQIVFKTENAAVGLYVSDVYGPQHHVPTGVFDMASTSSGKKRTYKEAFLQWGFTSIVDKNIEKPQCVLCNKVLNPESMKPSKLKEHFAKVHKEFADKNIVFFKKKERILKSSRMDSTGNIQKANESCLQASYKIAYRIARNKKPHTIGEDLIKPCLLDAVALVIGEQHVAKIKQISLSNTTIQSRICEMSADILATVISEIKESHMFALQLDESTDVASCSQLLVFTRYIKDDDVKEDYLFCKSLPTTTRGEDVFQTLKEFIEENGLDWLKLIGTCTFHDGHPFWFSGTREASCSSSFRLSLLDTPLRFGCENASIRFAKHVESHSSATNSRLFKVLCDEVGATFNALLYHTEVRWLSRGKVLSRVYELREEIGLFFENQRTQKEKEYYAKIKDQTFILKMAYLADFFTEINSLNISLQGNETNILTLQDKIASFLRKLELYQRRVQAGDVSMFTQLSEQLVNNKQEKISFENSVVQHLTAVIDSLQQYFPNMDSRESYSWILRPFSTCVDIFKDEDVSAKVEFLGLHENNSLKVDFQNDKLSTFWRKAAAAYPIIADRALKMLIPFATTYRCETGFSTLVTLKTKARNRLNVEHDMRCALSETEPNIVKLANAKQFQPSH</sequence>
<dbReference type="PANTHER" id="PTHR45913">
    <property type="entry name" value="EPM2A-INTERACTING PROTEIN 1"/>
    <property type="match status" value="1"/>
</dbReference>
<protein>
    <recommendedName>
        <fullName evidence="1">HAT C-terminal dimerisation domain-containing protein</fullName>
    </recommendedName>
</protein>
<organism evidence="2 3">
    <name type="scientific">Acanthoscelides obtectus</name>
    <name type="common">Bean weevil</name>
    <name type="synonym">Bruchus obtectus</name>
    <dbReference type="NCBI Taxonomy" id="200917"/>
    <lineage>
        <taxon>Eukaryota</taxon>
        <taxon>Metazoa</taxon>
        <taxon>Ecdysozoa</taxon>
        <taxon>Arthropoda</taxon>
        <taxon>Hexapoda</taxon>
        <taxon>Insecta</taxon>
        <taxon>Pterygota</taxon>
        <taxon>Neoptera</taxon>
        <taxon>Endopterygota</taxon>
        <taxon>Coleoptera</taxon>
        <taxon>Polyphaga</taxon>
        <taxon>Cucujiformia</taxon>
        <taxon>Chrysomeloidea</taxon>
        <taxon>Chrysomelidae</taxon>
        <taxon>Bruchinae</taxon>
        <taxon>Bruchini</taxon>
        <taxon>Acanthoscelides</taxon>
    </lineage>
</organism>
<proteinExistence type="predicted"/>
<dbReference type="Pfam" id="PF05699">
    <property type="entry name" value="Dimer_Tnp_hAT"/>
    <property type="match status" value="1"/>
</dbReference>
<dbReference type="EMBL" id="CAKOFQ010006829">
    <property type="protein sequence ID" value="CAH1974795.1"/>
    <property type="molecule type" value="Genomic_DNA"/>
</dbReference>
<dbReference type="OrthoDB" id="8195035at2759"/>